<comment type="caution">
    <text evidence="2">The sequence shown here is derived from an EMBL/GenBank/DDBJ whole genome shotgun (WGS) entry which is preliminary data.</text>
</comment>
<dbReference type="RefSeq" id="WP_329776862.1">
    <property type="nucleotide sequence ID" value="NZ_JAYDYW010000017.1"/>
</dbReference>
<accession>A0ABU7G9R9</accession>
<evidence type="ECO:0000259" key="1">
    <source>
        <dbReference type="SMART" id="SM00327"/>
    </source>
</evidence>
<dbReference type="CDD" id="cd01462">
    <property type="entry name" value="VWA_YIEM_type"/>
    <property type="match status" value="1"/>
</dbReference>
<dbReference type="EMBL" id="JAYDYW010000017">
    <property type="protein sequence ID" value="MEE1676138.1"/>
    <property type="molecule type" value="Genomic_DNA"/>
</dbReference>
<dbReference type="Proteomes" id="UP001310248">
    <property type="component" value="Unassembled WGS sequence"/>
</dbReference>
<dbReference type="SUPFAM" id="SSF53300">
    <property type="entry name" value="vWA-like"/>
    <property type="match status" value="1"/>
</dbReference>
<protein>
    <submittedName>
        <fullName evidence="2">ATPase RavA stimulator ViaA</fullName>
    </submittedName>
</protein>
<dbReference type="SMART" id="SM00327">
    <property type="entry name" value="VWA"/>
    <property type="match status" value="1"/>
</dbReference>
<reference evidence="3" key="1">
    <citation type="submission" date="2023-07" db="EMBL/GenBank/DDBJ databases">
        <title>Draft genome sequence of Agarivorans aestuarii strain ZMCS4, a CAZymes producing bacteria isolated from the marine brown algae Clodostephus spongiosus.</title>
        <authorList>
            <person name="Lorente B."/>
            <person name="Cabral C."/>
            <person name="Frias J."/>
            <person name="Faria J."/>
            <person name="Toubarro D."/>
        </authorList>
    </citation>
    <scope>NUCLEOTIDE SEQUENCE [LARGE SCALE GENOMIC DNA]</scope>
    <source>
        <strain evidence="3">ZMCS4</strain>
    </source>
</reference>
<dbReference type="InterPro" id="IPR008912">
    <property type="entry name" value="Uncharacterised_CoxE"/>
</dbReference>
<dbReference type="PANTHER" id="PTHR36846:SF1">
    <property type="entry name" value="PROTEIN VIAA"/>
    <property type="match status" value="1"/>
</dbReference>
<dbReference type="NCBIfam" id="NF008230">
    <property type="entry name" value="PRK10997.1"/>
    <property type="match status" value="1"/>
</dbReference>
<dbReference type="Gene3D" id="3.40.50.410">
    <property type="entry name" value="von Willebrand factor, type A domain"/>
    <property type="match status" value="1"/>
</dbReference>
<keyword evidence="3" id="KW-1185">Reference proteome</keyword>
<feature type="domain" description="VWFA" evidence="1">
    <location>
        <begin position="319"/>
        <end position="477"/>
    </location>
</feature>
<dbReference type="InterPro" id="IPR002035">
    <property type="entry name" value="VWF_A"/>
</dbReference>
<gene>
    <name evidence="2" type="primary">viaA</name>
    <name evidence="2" type="ORF">SNR37_001465</name>
</gene>
<name>A0ABU7G9R9_9ALTE</name>
<sequence>MIDSLQFGVMLAESGLLDEAVREVMMRPQLMMIAESSPGIQSSMKNQVSKWKNQIRAQLGQITIEEKFAEEIALYQRSIELDSARFSQQLDDLLIQLSVCSSFYGKASELAAHPHHRYSPMFQSYFCNQWFESIAKELNQAQVDEMKQHKQALLADLYQRVETLQAMPEMTESGDSNKLGRLWDMAAAKLRKSEVNLLKQFAVFLKSQKGLQKIAEQLGRMADQVSDPNASNAPVEEPQLIEEQLEQVTDDIVGVHEGDDLAKLLPNETMFLAYPELEVIFYKHLVDHQLMNYQMQGKQRKLRKVKTYKKAADETMLDKGPFILAIDSSGSMQGFPEKCAKALAYGLMQIALAEKRDCYVIMFSTELITYELTKKDGLREVLNFLSYSFHGGTDMASALQQAIKQMSEDKYQNADLVVLSDFIAPAPPSDLLETIKQLKAQKNRFHALNLSTYGNPELMQVFDHLWDYTRSPMQRLFKR</sequence>
<dbReference type="Pfam" id="PF05762">
    <property type="entry name" value="VWA_CoxE"/>
    <property type="match status" value="1"/>
</dbReference>
<organism evidence="2 3">
    <name type="scientific">Agarivorans aestuarii</name>
    <dbReference type="NCBI Taxonomy" id="1563703"/>
    <lineage>
        <taxon>Bacteria</taxon>
        <taxon>Pseudomonadati</taxon>
        <taxon>Pseudomonadota</taxon>
        <taxon>Gammaproteobacteria</taxon>
        <taxon>Alteromonadales</taxon>
        <taxon>Alteromonadaceae</taxon>
        <taxon>Agarivorans</taxon>
    </lineage>
</organism>
<evidence type="ECO:0000313" key="3">
    <source>
        <dbReference type="Proteomes" id="UP001310248"/>
    </source>
</evidence>
<dbReference type="InterPro" id="IPR036465">
    <property type="entry name" value="vWFA_dom_sf"/>
</dbReference>
<evidence type="ECO:0000313" key="2">
    <source>
        <dbReference type="EMBL" id="MEE1676138.1"/>
    </source>
</evidence>
<dbReference type="PANTHER" id="PTHR36846">
    <property type="entry name" value="PROTEIN VIAA"/>
    <property type="match status" value="1"/>
</dbReference>
<proteinExistence type="predicted"/>